<proteinExistence type="predicted"/>
<accession>A0A5B8HYB3</accession>
<name>A0A5B8HYB3_9VIRU</name>
<keyword evidence="1" id="KW-0812">Transmembrane</keyword>
<organism evidence="2">
    <name type="scientific">Mimiviridae sp. ChoanoV1</name>
    <dbReference type="NCBI Taxonomy" id="2596887"/>
    <lineage>
        <taxon>Viruses</taxon>
        <taxon>Varidnaviria</taxon>
        <taxon>Bamfordvirae</taxon>
        <taxon>Nucleocytoviricota</taxon>
        <taxon>Megaviricetes</taxon>
        <taxon>Imitervirales</taxon>
        <taxon>Schizomimiviridae</taxon>
    </lineage>
</organism>
<keyword evidence="1" id="KW-1133">Transmembrane helix</keyword>
<protein>
    <submittedName>
        <fullName evidence="2">Uncharacterized protein</fullName>
    </submittedName>
</protein>
<evidence type="ECO:0000256" key="1">
    <source>
        <dbReference type="SAM" id="Phobius"/>
    </source>
</evidence>
<reference evidence="2" key="1">
    <citation type="submission" date="2018-11" db="EMBL/GenBank/DDBJ databases">
        <title>A distinct lineage of giant viruses engineers rhodopsin photosystems in predatory marine eukaryotes.</title>
        <authorList>
            <person name="Needham D.M."/>
            <person name="Yoshizawa S."/>
            <person name="Hosaka T."/>
            <person name="Poirier C."/>
            <person name="Choi C.-J."/>
            <person name="Hehenberger E."/>
            <person name="Irwin N.A.T."/>
            <person name="Wilken S."/>
            <person name="Yung C.-M."/>
            <person name="Bachy C."/>
            <person name="Kurihara R."/>
            <person name="Nakajima Y."/>
            <person name="Kojima K."/>
            <person name="Kimura-Someya T."/>
            <person name="Leonard G."/>
            <person name="Malmstrom R.R."/>
            <person name="Mende D."/>
            <person name="Olson D.K."/>
            <person name="Sudo Y."/>
            <person name="Sudek S."/>
            <person name="Richards T.A."/>
            <person name="DeLong E.F."/>
            <person name="Keeling P.J."/>
            <person name="Santoro A.E."/>
            <person name="Shirouzu M."/>
            <person name="Iwasaki W."/>
            <person name="Worden A.Z."/>
        </authorList>
    </citation>
    <scope>NUCLEOTIDE SEQUENCE</scope>
</reference>
<sequence>MKQDLYKIKILTLILAFTIIILLFILKRKSNNVFLTKKDSKNVIKNSKYFSFFNKNDFKLRNCKNIKDCQIKYENDLLDWNHLEKNKIKKIINKNIPKLTKYQNIFSNIKLIKSGDYIENGLPHTRLDTIVIPKKHLDVEYYDFFSLIAHEQFHIFQRYNLELFTDFYINSWGLLPLKHIPKKIMDISRGNPDALPDKMWGFKVEENGYILPGCVYLKNSNKITDTKNVYFSYRIENGKENFYRLNEELEKLNTLASHKKYISYFGEYNSNYYHPNEISASLFEILVDCELEKKPIPKIPAIIKLEEFLN</sequence>
<feature type="transmembrane region" description="Helical" evidence="1">
    <location>
        <begin position="6"/>
        <end position="26"/>
    </location>
</feature>
<gene>
    <name evidence="2" type="ORF">5_47</name>
</gene>
<evidence type="ECO:0000313" key="2">
    <source>
        <dbReference type="EMBL" id="QDY52250.1"/>
    </source>
</evidence>
<dbReference type="EMBL" id="MK250089">
    <property type="protein sequence ID" value="QDY52250.1"/>
    <property type="molecule type" value="Genomic_DNA"/>
</dbReference>
<keyword evidence="1" id="KW-0472">Membrane</keyword>